<dbReference type="AlphaFoldDB" id="A0A7M4DPV8"/>
<keyword evidence="1" id="KW-1133">Transmembrane helix</keyword>
<evidence type="ECO:0000256" key="1">
    <source>
        <dbReference type="SAM" id="Phobius"/>
    </source>
</evidence>
<feature type="transmembrane region" description="Helical" evidence="1">
    <location>
        <begin position="234"/>
        <end position="257"/>
    </location>
</feature>
<keyword evidence="1" id="KW-0472">Membrane</keyword>
<protein>
    <submittedName>
        <fullName evidence="2">ABC-2 family transporter protein</fullName>
    </submittedName>
</protein>
<feature type="transmembrane region" description="Helical" evidence="1">
    <location>
        <begin position="117"/>
        <end position="144"/>
    </location>
</feature>
<keyword evidence="1" id="KW-0812">Transmembrane</keyword>
<accession>A0A7M4DPV8</accession>
<feature type="transmembrane region" description="Helical" evidence="1">
    <location>
        <begin position="20"/>
        <end position="40"/>
    </location>
</feature>
<evidence type="ECO:0000313" key="3">
    <source>
        <dbReference type="Proteomes" id="UP000419743"/>
    </source>
</evidence>
<feature type="transmembrane region" description="Helical" evidence="1">
    <location>
        <begin position="60"/>
        <end position="82"/>
    </location>
</feature>
<proteinExistence type="predicted"/>
<keyword evidence="3" id="KW-1185">Reference proteome</keyword>
<comment type="caution">
    <text evidence="2">The sequence shown here is derived from an EMBL/GenBank/DDBJ whole genome shotgun (WGS) entry which is preliminary data.</text>
</comment>
<dbReference type="RefSeq" id="WP_156742806.1">
    <property type="nucleotide sequence ID" value="NZ_CACRYJ010000059.1"/>
</dbReference>
<dbReference type="EMBL" id="CACRYJ010000059">
    <property type="protein sequence ID" value="VZO39502.1"/>
    <property type="molecule type" value="Genomic_DNA"/>
</dbReference>
<gene>
    <name evidence="2" type="ORF">HALOF300_04194</name>
</gene>
<evidence type="ECO:0000313" key="2">
    <source>
        <dbReference type="EMBL" id="VZO39502.1"/>
    </source>
</evidence>
<feature type="transmembrane region" description="Helical" evidence="1">
    <location>
        <begin position="164"/>
        <end position="182"/>
    </location>
</feature>
<feature type="transmembrane region" description="Helical" evidence="1">
    <location>
        <begin position="189"/>
        <end position="214"/>
    </location>
</feature>
<reference evidence="2 3" key="1">
    <citation type="submission" date="2019-11" db="EMBL/GenBank/DDBJ databases">
        <authorList>
            <person name="Criscuolo A."/>
        </authorList>
    </citation>
    <scope>NUCLEOTIDE SEQUENCE [LARGE SCALE GENOMIC DNA]</scope>
    <source>
        <strain evidence="2">CIP111667</strain>
    </source>
</reference>
<name>A0A7M4DPV8_9MICO</name>
<sequence length="262" mass="26262">MRVAGPLVAELRKTLTLPAAWAGIAVVVLGSIAITVLNAVTTRSAIDAGTPERVANTSAFEAAFAAMPLGTVGAVVLGVVMISSEYAANSTDAGGGRQITATLTAMPRRVSLLAAKATVLVVLVIAVAAITLPITAGIATAVIGGAGTETVTPAQALMRGLGGALYWTLTGLIATAVTLLTRSGLIAPIVLIANSSVVSVSLLLTNLTPLAHWLPDLAGRRLFTGVDTVDGGLAAGPGALVMAGWTVLLLAVAAVVFRRRDA</sequence>
<dbReference type="Proteomes" id="UP000419743">
    <property type="component" value="Unassembled WGS sequence"/>
</dbReference>
<organism evidence="2 3">
    <name type="scientific">Occultella aeris</name>
    <dbReference type="NCBI Taxonomy" id="2761496"/>
    <lineage>
        <taxon>Bacteria</taxon>
        <taxon>Bacillati</taxon>
        <taxon>Actinomycetota</taxon>
        <taxon>Actinomycetes</taxon>
        <taxon>Micrococcales</taxon>
        <taxon>Ruaniaceae</taxon>
        <taxon>Occultella</taxon>
    </lineage>
</organism>